<feature type="chain" id="PRO_5012800837" evidence="1">
    <location>
        <begin position="31"/>
        <end position="325"/>
    </location>
</feature>
<dbReference type="Proteomes" id="UP000192536">
    <property type="component" value="Unassembled WGS sequence"/>
</dbReference>
<feature type="domain" description="Amidohydrolase-related" evidence="2">
    <location>
        <begin position="49"/>
        <end position="313"/>
    </location>
</feature>
<comment type="caution">
    <text evidence="3">The sequence shown here is derived from an EMBL/GenBank/DDBJ whole genome shotgun (WGS) entry which is preliminary data.</text>
</comment>
<evidence type="ECO:0000313" key="3">
    <source>
        <dbReference type="EMBL" id="ORJ26236.1"/>
    </source>
</evidence>
<dbReference type="Pfam" id="PF04909">
    <property type="entry name" value="Amidohydro_2"/>
    <property type="match status" value="1"/>
</dbReference>
<organism evidence="3 4">
    <name type="scientific">Rouxiella badensis</name>
    <dbReference type="NCBI Taxonomy" id="1646377"/>
    <lineage>
        <taxon>Bacteria</taxon>
        <taxon>Pseudomonadati</taxon>
        <taxon>Pseudomonadota</taxon>
        <taxon>Gammaproteobacteria</taxon>
        <taxon>Enterobacterales</taxon>
        <taxon>Yersiniaceae</taxon>
        <taxon>Rouxiella</taxon>
    </lineage>
</organism>
<keyword evidence="1" id="KW-0732">Signal</keyword>
<feature type="signal peptide" evidence="1">
    <location>
        <begin position="1"/>
        <end position="30"/>
    </location>
</feature>
<evidence type="ECO:0000259" key="2">
    <source>
        <dbReference type="Pfam" id="PF04909"/>
    </source>
</evidence>
<dbReference type="PANTHER" id="PTHR35563:SF2">
    <property type="entry name" value="BARREL METAL-DEPENDENT HYDROLASE, PUTATIVE (AFU_ORTHOLOGUE AFUA_1G16240)-RELATED"/>
    <property type="match status" value="1"/>
</dbReference>
<proteinExistence type="predicted"/>
<evidence type="ECO:0000256" key="1">
    <source>
        <dbReference type="SAM" id="SignalP"/>
    </source>
</evidence>
<dbReference type="PANTHER" id="PTHR35563">
    <property type="entry name" value="BARREL METAL-DEPENDENT HYDROLASE, PUTATIVE (AFU_ORTHOLOGUE AFUA_1G16240)-RELATED"/>
    <property type="match status" value="1"/>
</dbReference>
<dbReference type="Gene3D" id="3.20.20.140">
    <property type="entry name" value="Metal-dependent hydrolases"/>
    <property type="match status" value="1"/>
</dbReference>
<gene>
    <name evidence="3" type="ORF">BS640_06590</name>
</gene>
<keyword evidence="4" id="KW-1185">Reference proteome</keyword>
<dbReference type="InterPro" id="IPR032466">
    <property type="entry name" value="Metal_Hydrolase"/>
</dbReference>
<dbReference type="GO" id="GO:0016787">
    <property type="term" value="F:hydrolase activity"/>
    <property type="evidence" value="ECO:0007669"/>
    <property type="project" value="UniProtKB-KW"/>
</dbReference>
<reference evidence="3 4" key="1">
    <citation type="journal article" date="2017" name="Int. J. Syst. Evol. Microbiol.">
        <title>Rouxiella badensis sp. nov. and Rouxiella silvae sp. nov. isolated from peat bog soil in Germany and emendation of the genus description.</title>
        <authorList>
            <person name="Le Fleche-Mateos A."/>
            <person name="Kugler J.H."/>
            <person name="Hansen S.H."/>
            <person name="Syldatk C."/>
            <person name="Hausmann R."/>
            <person name="Lomprez F."/>
            <person name="Vandenbogaert M."/>
            <person name="Manuguerra J.C."/>
            <person name="Grimont P.A."/>
        </authorList>
    </citation>
    <scope>NUCLEOTIDE SEQUENCE [LARGE SCALE GENOMIC DNA]</scope>
    <source>
        <strain evidence="3 4">DSM 100043</strain>
    </source>
</reference>
<dbReference type="EMBL" id="MRWE01000008">
    <property type="protein sequence ID" value="ORJ26236.1"/>
    <property type="molecule type" value="Genomic_DNA"/>
</dbReference>
<dbReference type="RefSeq" id="WP_084912221.1">
    <property type="nucleotide sequence ID" value="NZ_MRWE01000008.1"/>
</dbReference>
<protein>
    <submittedName>
        <fullName evidence="3">2-pyrone-4,6-dicarboxylate hydrolase</fullName>
    </submittedName>
</protein>
<dbReference type="SUPFAM" id="SSF51556">
    <property type="entry name" value="Metallo-dependent hydrolases"/>
    <property type="match status" value="1"/>
</dbReference>
<dbReference type="InterPro" id="IPR052358">
    <property type="entry name" value="Aro_Compnd_Degr_Hydrolases"/>
</dbReference>
<dbReference type="InterPro" id="IPR006680">
    <property type="entry name" value="Amidohydro-rel"/>
</dbReference>
<keyword evidence="3" id="KW-0378">Hydrolase</keyword>
<sequence length="325" mass="35556">MNNNGYSRRSVVLGMTALGMMSAINGAVWAKPIPENDAKRRFTVPSGACDCHHHIYDSRFPTLPGAKLTPPPATVTDYRALQRRLGTTRNVIVTPSAYGIDNRCLLDALAQMGAAARGIAVINSRVTDDELEKLNHAGVRGIRVLFGRTNPVQPSEIETLAQRIKGLGWQMQFYMPGAQLVNLSTTLRKLPTPVVLDHMGHIPQPQGENSAAYKAVRRLLDSGNGWVKLSGAYMDTRLGPPDYPDTSAIARSYITAAPERVVWGSNWPHPAAQAGETPMPDDMNLFNLLAEWAPSSTVREQILVRNPEVLFGFDAKDRQPPAKAV</sequence>
<dbReference type="AlphaFoldDB" id="A0A1X0WHG6"/>
<dbReference type="STRING" id="1646377.BS640_06590"/>
<accession>A0A1X0WHG6</accession>
<name>A0A1X0WHG6_9GAMM</name>
<evidence type="ECO:0000313" key="4">
    <source>
        <dbReference type="Proteomes" id="UP000192536"/>
    </source>
</evidence>